<dbReference type="SUPFAM" id="SSF55073">
    <property type="entry name" value="Nucleotide cyclase"/>
    <property type="match status" value="1"/>
</dbReference>
<dbReference type="InterPro" id="IPR000700">
    <property type="entry name" value="PAS-assoc_C"/>
</dbReference>
<organism evidence="4 5">
    <name type="scientific">Rhodanobacter aciditrophus</name>
    <dbReference type="NCBI Taxonomy" id="1623218"/>
    <lineage>
        <taxon>Bacteria</taxon>
        <taxon>Pseudomonadati</taxon>
        <taxon>Pseudomonadota</taxon>
        <taxon>Gammaproteobacteria</taxon>
        <taxon>Lysobacterales</taxon>
        <taxon>Rhodanobacteraceae</taxon>
        <taxon>Rhodanobacter</taxon>
    </lineage>
</organism>
<dbReference type="InterPro" id="IPR035919">
    <property type="entry name" value="EAL_sf"/>
</dbReference>
<dbReference type="NCBIfam" id="TIGR00229">
    <property type="entry name" value="sensory_box"/>
    <property type="match status" value="1"/>
</dbReference>
<dbReference type="EMBL" id="JBHTMN010000011">
    <property type="protein sequence ID" value="MFD1383571.1"/>
    <property type="molecule type" value="Genomic_DNA"/>
</dbReference>
<keyword evidence="5" id="KW-1185">Reference proteome</keyword>
<protein>
    <submittedName>
        <fullName evidence="4">EAL domain-containing protein</fullName>
    </submittedName>
</protein>
<feature type="domain" description="PAC" evidence="2">
    <location>
        <begin position="81"/>
        <end position="132"/>
    </location>
</feature>
<dbReference type="InterPro" id="IPR001633">
    <property type="entry name" value="EAL_dom"/>
</dbReference>
<dbReference type="InterPro" id="IPR013767">
    <property type="entry name" value="PAS_fold"/>
</dbReference>
<evidence type="ECO:0000259" key="3">
    <source>
        <dbReference type="PROSITE" id="PS50883"/>
    </source>
</evidence>
<dbReference type="SMART" id="SM00091">
    <property type="entry name" value="PAS"/>
    <property type="match status" value="2"/>
</dbReference>
<evidence type="ECO:0000313" key="4">
    <source>
        <dbReference type="EMBL" id="MFD1383571.1"/>
    </source>
</evidence>
<dbReference type="PROSITE" id="PS50883">
    <property type="entry name" value="EAL"/>
    <property type="match status" value="1"/>
</dbReference>
<feature type="domain" description="PAS" evidence="1">
    <location>
        <begin position="8"/>
        <end position="58"/>
    </location>
</feature>
<dbReference type="InterPro" id="IPR035965">
    <property type="entry name" value="PAS-like_dom_sf"/>
</dbReference>
<dbReference type="CDD" id="cd01948">
    <property type="entry name" value="EAL"/>
    <property type="match status" value="1"/>
</dbReference>
<proteinExistence type="predicted"/>
<dbReference type="InterPro" id="IPR043128">
    <property type="entry name" value="Rev_trsase/Diguanyl_cyclase"/>
</dbReference>
<dbReference type="InterPro" id="IPR000160">
    <property type="entry name" value="GGDEF_dom"/>
</dbReference>
<dbReference type="PROSITE" id="PS50113">
    <property type="entry name" value="PAC"/>
    <property type="match status" value="1"/>
</dbReference>
<dbReference type="PROSITE" id="PS50112">
    <property type="entry name" value="PAS"/>
    <property type="match status" value="1"/>
</dbReference>
<evidence type="ECO:0000259" key="1">
    <source>
        <dbReference type="PROSITE" id="PS50112"/>
    </source>
</evidence>
<dbReference type="Gene3D" id="3.30.70.270">
    <property type="match status" value="1"/>
</dbReference>
<dbReference type="PANTHER" id="PTHR33121">
    <property type="entry name" value="CYCLIC DI-GMP PHOSPHODIESTERASE PDEF"/>
    <property type="match status" value="1"/>
</dbReference>
<dbReference type="Pfam" id="PF00990">
    <property type="entry name" value="GGDEF"/>
    <property type="match status" value="1"/>
</dbReference>
<dbReference type="CDD" id="cd00130">
    <property type="entry name" value="PAS"/>
    <property type="match status" value="1"/>
</dbReference>
<dbReference type="InterPro" id="IPR050706">
    <property type="entry name" value="Cyclic-di-GMP_PDE-like"/>
</dbReference>
<name>A0ABW4B0W5_9GAMM</name>
<dbReference type="InterPro" id="IPR029787">
    <property type="entry name" value="Nucleotide_cyclase"/>
</dbReference>
<dbReference type="RefSeq" id="WP_377366969.1">
    <property type="nucleotide sequence ID" value="NZ_JBHTMN010000011.1"/>
</dbReference>
<comment type="caution">
    <text evidence="4">The sequence shown here is derived from an EMBL/GenBank/DDBJ whole genome shotgun (WGS) entry which is preliminary data.</text>
</comment>
<gene>
    <name evidence="4" type="ORF">ACFQ45_09345</name>
</gene>
<dbReference type="PANTHER" id="PTHR33121:SF70">
    <property type="entry name" value="SIGNALING PROTEIN YKOW"/>
    <property type="match status" value="1"/>
</dbReference>
<dbReference type="Pfam" id="PF00563">
    <property type="entry name" value="EAL"/>
    <property type="match status" value="1"/>
</dbReference>
<accession>A0ABW4B0W5</accession>
<evidence type="ECO:0000259" key="2">
    <source>
        <dbReference type="PROSITE" id="PS50113"/>
    </source>
</evidence>
<sequence>MSEKGFLYEALFNSAADGIIIINYRGVIESFSPAAETLFGYSAKEVVGQNVSILMPSDVGLKHDEYLHNHLVTGKTEIIGRGREVVARRKNGEVFDMHLSVGRSLDSQSKPSFVGICHDLTQYKTAVNQLKRVDTRYKSVFDSQGLYIVRMTLNGQIMLTNRTFDNVFAQHGLTMEKNFVDCLLESNQEEFKNRVALLTLRNEKEFKLPLTLKVGAERTEVEWWIRQVTDQDGAHIQAVGIDVSEKVFAANEAYFLKHFDKVTKLPNIEFLRKKFIATDMRNDLSTYVFVQIELIKFKRMAKLDGYSAVDEKLRHIATIFESDDNIIMASRITEYGFLVVCSLPKTCDVQQYVEAHLSKLQQLMNQHAIIETELRSGCAIYQAGESFDDVVLRSEMALSYALQEDVFYALHNEKIQQGYERAKSVERKLVKALEFGHLKVHLQPKIDLKTNQVCGFEALMRWYDDVLGFVSPIEIIKVVHDLDLYLELDKYIISETLDTLSDHQDLFSHETPVAINISAKSFVHRSVIDHLVYGLYDRGLKPKMIEVEVTEDAVLSIGDAVKANAEILQTHNIGICLDDFGTGYSALSYLMKLPLDNLKIDRAFVNEVKSNRGRVMLESIIAIAKSINLTVTAEGIEDPEQAEILRAMGCDFAQGFLYSKALPIETLKQFLSEHH</sequence>
<dbReference type="SMART" id="SM00267">
    <property type="entry name" value="GGDEF"/>
    <property type="match status" value="1"/>
</dbReference>
<feature type="domain" description="EAL" evidence="3">
    <location>
        <begin position="422"/>
        <end position="675"/>
    </location>
</feature>
<dbReference type="SMART" id="SM00052">
    <property type="entry name" value="EAL"/>
    <property type="match status" value="1"/>
</dbReference>
<dbReference type="SUPFAM" id="SSF141868">
    <property type="entry name" value="EAL domain-like"/>
    <property type="match status" value="1"/>
</dbReference>
<reference evidence="5" key="1">
    <citation type="journal article" date="2019" name="Int. J. Syst. Evol. Microbiol.">
        <title>The Global Catalogue of Microorganisms (GCM) 10K type strain sequencing project: providing services to taxonomists for standard genome sequencing and annotation.</title>
        <authorList>
            <consortium name="The Broad Institute Genomics Platform"/>
            <consortium name="The Broad Institute Genome Sequencing Center for Infectious Disease"/>
            <person name="Wu L."/>
            <person name="Ma J."/>
        </authorList>
    </citation>
    <scope>NUCLEOTIDE SEQUENCE [LARGE SCALE GENOMIC DNA]</scope>
    <source>
        <strain evidence="5">JCM 30774</strain>
    </source>
</reference>
<dbReference type="InterPro" id="IPR000014">
    <property type="entry name" value="PAS"/>
</dbReference>
<evidence type="ECO:0000313" key="5">
    <source>
        <dbReference type="Proteomes" id="UP001597059"/>
    </source>
</evidence>
<dbReference type="SUPFAM" id="SSF55785">
    <property type="entry name" value="PYP-like sensor domain (PAS domain)"/>
    <property type="match status" value="2"/>
</dbReference>
<dbReference type="Proteomes" id="UP001597059">
    <property type="component" value="Unassembled WGS sequence"/>
</dbReference>
<dbReference type="Gene3D" id="3.30.450.20">
    <property type="entry name" value="PAS domain"/>
    <property type="match status" value="1"/>
</dbReference>
<dbReference type="Pfam" id="PF00989">
    <property type="entry name" value="PAS"/>
    <property type="match status" value="1"/>
</dbReference>
<dbReference type="Gene3D" id="3.20.20.450">
    <property type="entry name" value="EAL domain"/>
    <property type="match status" value="1"/>
</dbReference>